<evidence type="ECO:0000313" key="2">
    <source>
        <dbReference type="EMBL" id="BBD09553.1"/>
    </source>
</evidence>
<dbReference type="Pfam" id="PF00329">
    <property type="entry name" value="Complex1_30kDa"/>
    <property type="match status" value="1"/>
</dbReference>
<dbReference type="PIRSF" id="PIRSF036585">
    <property type="entry name" value="EchD"/>
    <property type="match status" value="1"/>
</dbReference>
<feature type="domain" description="NADH:ubiquinone oxidoreductase 30kDa subunit" evidence="1">
    <location>
        <begin position="9"/>
        <end position="116"/>
    </location>
</feature>
<sequence length="121" mass="13887">MIENLKEVTQDTVASEVLKLKNDGYRLVTMSCTELDADYVDILYHFDKDLKLANLRMKQPKDAKVPSISGILFAALLVENEMRDQFGLEFEGLILDFNRTLYLDEEITEVPMVSNVKIVKQ</sequence>
<dbReference type="GO" id="GO:0008137">
    <property type="term" value="F:NADH dehydrogenase (ubiquinone) activity"/>
    <property type="evidence" value="ECO:0007669"/>
    <property type="project" value="InterPro"/>
</dbReference>
<dbReference type="InterPro" id="IPR037232">
    <property type="entry name" value="NADH_quin_OxRdtase_su_C/D-like"/>
</dbReference>
<dbReference type="OrthoDB" id="3178054at2"/>
<dbReference type="InterPro" id="IPR012179">
    <property type="entry name" value="NiFe-hyd_3_EchD"/>
</dbReference>
<evidence type="ECO:0000259" key="1">
    <source>
        <dbReference type="Pfam" id="PF00329"/>
    </source>
</evidence>
<name>A0A2Z6B277_9BACT</name>
<accession>A0A2Z6B277</accession>
<protein>
    <recommendedName>
        <fullName evidence="1">NADH:ubiquinone oxidoreductase 30kDa subunit domain-containing protein</fullName>
    </recommendedName>
</protein>
<dbReference type="SUPFAM" id="SSF143243">
    <property type="entry name" value="Nqo5-like"/>
    <property type="match status" value="1"/>
</dbReference>
<dbReference type="Proteomes" id="UP000269883">
    <property type="component" value="Chromosome"/>
</dbReference>
<dbReference type="RefSeq" id="WP_126380587.1">
    <property type="nucleotide sequence ID" value="NZ_AP017378.1"/>
</dbReference>
<organism evidence="2 3">
    <name type="scientific">Desulfovibrio ferrophilus</name>
    <dbReference type="NCBI Taxonomy" id="241368"/>
    <lineage>
        <taxon>Bacteria</taxon>
        <taxon>Pseudomonadati</taxon>
        <taxon>Thermodesulfobacteriota</taxon>
        <taxon>Desulfovibrionia</taxon>
        <taxon>Desulfovibrionales</taxon>
        <taxon>Desulfovibrionaceae</taxon>
        <taxon>Desulfovibrio</taxon>
    </lineage>
</organism>
<dbReference type="KEGG" id="dfl:DFE_2827"/>
<proteinExistence type="predicted"/>
<dbReference type="EMBL" id="AP017378">
    <property type="protein sequence ID" value="BBD09553.1"/>
    <property type="molecule type" value="Genomic_DNA"/>
</dbReference>
<reference evidence="2 3" key="1">
    <citation type="journal article" date="2018" name="Sci. Adv.">
        <title>Multi-heme cytochromes provide a pathway for survival in energy-limited environments.</title>
        <authorList>
            <person name="Deng X."/>
            <person name="Dohmae N."/>
            <person name="Nealson K.H."/>
            <person name="Hashimoto K."/>
            <person name="Okamoto A."/>
        </authorList>
    </citation>
    <scope>NUCLEOTIDE SEQUENCE [LARGE SCALE GENOMIC DNA]</scope>
    <source>
        <strain evidence="2 3">IS5</strain>
    </source>
</reference>
<keyword evidence="3" id="KW-1185">Reference proteome</keyword>
<dbReference type="Gene3D" id="3.30.460.80">
    <property type="entry name" value="NADH:ubiquinone oxidoreductase, 30kDa subunit"/>
    <property type="match status" value="1"/>
</dbReference>
<dbReference type="InterPro" id="IPR001268">
    <property type="entry name" value="NADH_UbQ_OxRdtase_30kDa_su"/>
</dbReference>
<dbReference type="AlphaFoldDB" id="A0A2Z6B277"/>
<gene>
    <name evidence="2" type="ORF">DFE_2827</name>
</gene>
<evidence type="ECO:0000313" key="3">
    <source>
        <dbReference type="Proteomes" id="UP000269883"/>
    </source>
</evidence>